<dbReference type="Pfam" id="PF13466">
    <property type="entry name" value="STAS_2"/>
    <property type="match status" value="1"/>
</dbReference>
<gene>
    <name evidence="2" type="ORF">AB5J52_24675</name>
</gene>
<proteinExistence type="predicted"/>
<evidence type="ECO:0000313" key="2">
    <source>
        <dbReference type="EMBL" id="XDQ45189.1"/>
    </source>
</evidence>
<dbReference type="InterPro" id="IPR002645">
    <property type="entry name" value="STAS_dom"/>
</dbReference>
<dbReference type="CDD" id="cd07043">
    <property type="entry name" value="STAS_anti-anti-sigma_factors"/>
    <property type="match status" value="1"/>
</dbReference>
<evidence type="ECO:0000259" key="1">
    <source>
        <dbReference type="PROSITE" id="PS50801"/>
    </source>
</evidence>
<sequence length="117" mass="12105">MPVFDIRISDSPTRIVLALSGELDYPARVRAAAVTGPLALGGRDLTVDLTRVGFMDAGGLGMLLCLRRRVVAGGGVMELRGTRPQVWRVLELTGTDAQFGTVADAAGGGVALPRSGG</sequence>
<dbReference type="EMBL" id="CP163441">
    <property type="protein sequence ID" value="XDQ45189.1"/>
    <property type="molecule type" value="Genomic_DNA"/>
</dbReference>
<dbReference type="InterPro" id="IPR058548">
    <property type="entry name" value="MlaB-like_STAS"/>
</dbReference>
<name>A0AB39QRD1_9ACTN</name>
<dbReference type="Gene3D" id="3.30.750.24">
    <property type="entry name" value="STAS domain"/>
    <property type="match status" value="1"/>
</dbReference>
<protein>
    <submittedName>
        <fullName evidence="2">STAS domain-containing protein</fullName>
    </submittedName>
</protein>
<feature type="domain" description="STAS" evidence="1">
    <location>
        <begin position="4"/>
        <end position="94"/>
    </location>
</feature>
<accession>A0AB39QRD1</accession>
<reference evidence="2" key="1">
    <citation type="submission" date="2024-07" db="EMBL/GenBank/DDBJ databases">
        <authorList>
            <person name="Yu S.T."/>
        </authorList>
    </citation>
    <scope>NUCLEOTIDE SEQUENCE</scope>
    <source>
        <strain evidence="2">R39</strain>
    </source>
</reference>
<dbReference type="RefSeq" id="WP_369223909.1">
    <property type="nucleotide sequence ID" value="NZ_CP163441.1"/>
</dbReference>
<organism evidence="2">
    <name type="scientific">Streptomyces sp. R39</name>
    <dbReference type="NCBI Taxonomy" id="3238631"/>
    <lineage>
        <taxon>Bacteria</taxon>
        <taxon>Bacillati</taxon>
        <taxon>Actinomycetota</taxon>
        <taxon>Actinomycetes</taxon>
        <taxon>Kitasatosporales</taxon>
        <taxon>Streptomycetaceae</taxon>
        <taxon>Streptomyces</taxon>
    </lineage>
</organism>
<dbReference type="InterPro" id="IPR036513">
    <property type="entry name" value="STAS_dom_sf"/>
</dbReference>
<dbReference type="SUPFAM" id="SSF52091">
    <property type="entry name" value="SpoIIaa-like"/>
    <property type="match status" value="1"/>
</dbReference>
<dbReference type="AlphaFoldDB" id="A0AB39QRD1"/>
<dbReference type="PROSITE" id="PS50801">
    <property type="entry name" value="STAS"/>
    <property type="match status" value="1"/>
</dbReference>